<keyword evidence="3" id="KW-1185">Reference proteome</keyword>
<accession>A0ABV7X5Z7</accession>
<dbReference type="Pfam" id="PF20057">
    <property type="entry name" value="DUF6456"/>
    <property type="match status" value="1"/>
</dbReference>
<evidence type="ECO:0000313" key="3">
    <source>
        <dbReference type="Proteomes" id="UP001595613"/>
    </source>
</evidence>
<name>A0ABV7X5Z7_9HYPH</name>
<reference evidence="3" key="1">
    <citation type="journal article" date="2019" name="Int. J. Syst. Evol. Microbiol.">
        <title>The Global Catalogue of Microorganisms (GCM) 10K type strain sequencing project: providing services to taxonomists for standard genome sequencing and annotation.</title>
        <authorList>
            <consortium name="The Broad Institute Genomics Platform"/>
            <consortium name="The Broad Institute Genome Sequencing Center for Infectious Disease"/>
            <person name="Wu L."/>
            <person name="Ma J."/>
        </authorList>
    </citation>
    <scope>NUCLEOTIDE SEQUENCE [LARGE SCALE GENOMIC DNA]</scope>
    <source>
        <strain evidence="3">KCTC 42281</strain>
    </source>
</reference>
<organism evidence="2 3">
    <name type="scientific">Devosia honganensis</name>
    <dbReference type="NCBI Taxonomy" id="1610527"/>
    <lineage>
        <taxon>Bacteria</taxon>
        <taxon>Pseudomonadati</taxon>
        <taxon>Pseudomonadota</taxon>
        <taxon>Alphaproteobacteria</taxon>
        <taxon>Hyphomicrobiales</taxon>
        <taxon>Devosiaceae</taxon>
        <taxon>Devosia</taxon>
    </lineage>
</organism>
<dbReference type="RefSeq" id="WP_380098231.1">
    <property type="nucleotide sequence ID" value="NZ_JBHRYD010000015.1"/>
</dbReference>
<evidence type="ECO:0000313" key="2">
    <source>
        <dbReference type="EMBL" id="MFC3706160.1"/>
    </source>
</evidence>
<gene>
    <name evidence="2" type="ORF">ACFOOL_15515</name>
</gene>
<dbReference type="EMBL" id="JBHRYD010000015">
    <property type="protein sequence ID" value="MFC3706160.1"/>
    <property type="molecule type" value="Genomic_DNA"/>
</dbReference>
<feature type="domain" description="DUF6456" evidence="1">
    <location>
        <begin position="14"/>
        <end position="137"/>
    </location>
</feature>
<dbReference type="InterPro" id="IPR045599">
    <property type="entry name" value="DUF6456"/>
</dbReference>
<sequence length="167" mass="18345">MNERHADEGTPEAVQRLAAARGGEAFLQPHHVETARRLARLFGRARLMQRTTLSYDPARLGGTRNRPMQAEISHSAADARRLLAQLARQTPGDCWGVLTDICGFDRGLQEVEIDRGWPRRGAKLVLRIGLDHLAGLFGLAARAEGAEGGRMRAWLPERPAMFGDGGD</sequence>
<comment type="caution">
    <text evidence="2">The sequence shown here is derived from an EMBL/GenBank/DDBJ whole genome shotgun (WGS) entry which is preliminary data.</text>
</comment>
<dbReference type="Proteomes" id="UP001595613">
    <property type="component" value="Unassembled WGS sequence"/>
</dbReference>
<proteinExistence type="predicted"/>
<protein>
    <submittedName>
        <fullName evidence="2">DUF6456 domain-containing protein</fullName>
    </submittedName>
</protein>
<evidence type="ECO:0000259" key="1">
    <source>
        <dbReference type="Pfam" id="PF20057"/>
    </source>
</evidence>